<reference evidence="3 4" key="1">
    <citation type="submission" date="2017-04" db="EMBL/GenBank/DDBJ databases">
        <authorList>
            <person name="Afonso C.L."/>
            <person name="Miller P.J."/>
            <person name="Scott M.A."/>
            <person name="Spackman E."/>
            <person name="Goraichik I."/>
            <person name="Dimitrov K.M."/>
            <person name="Suarez D.L."/>
            <person name="Swayne D.E."/>
        </authorList>
    </citation>
    <scope>NUCLEOTIDE SEQUENCE [LARGE SCALE GENOMIC DNA]</scope>
    <source>
        <strain evidence="3 4">USBA 355</strain>
    </source>
</reference>
<feature type="domain" description="YCII-related" evidence="2">
    <location>
        <begin position="1"/>
        <end position="82"/>
    </location>
</feature>
<dbReference type="Pfam" id="PF03795">
    <property type="entry name" value="YCII"/>
    <property type="match status" value="1"/>
</dbReference>
<dbReference type="InterPro" id="IPR005545">
    <property type="entry name" value="YCII"/>
</dbReference>
<dbReference type="EMBL" id="FWZX01000040">
    <property type="protein sequence ID" value="SMF79492.1"/>
    <property type="molecule type" value="Genomic_DNA"/>
</dbReference>
<accession>A0A1Y6CND5</accession>
<dbReference type="SUPFAM" id="SSF54909">
    <property type="entry name" value="Dimeric alpha+beta barrel"/>
    <property type="match status" value="1"/>
</dbReference>
<name>A0A1Y6CND5_9PROT</name>
<dbReference type="AlphaFoldDB" id="A0A1Y6CND5"/>
<dbReference type="InterPro" id="IPR011008">
    <property type="entry name" value="Dimeric_a/b-barrel"/>
</dbReference>
<keyword evidence="4" id="KW-1185">Reference proteome</keyword>
<organism evidence="3 4">
    <name type="scientific">Tistlia consotensis USBA 355</name>
    <dbReference type="NCBI Taxonomy" id="560819"/>
    <lineage>
        <taxon>Bacteria</taxon>
        <taxon>Pseudomonadati</taxon>
        <taxon>Pseudomonadota</taxon>
        <taxon>Alphaproteobacteria</taxon>
        <taxon>Rhodospirillales</taxon>
        <taxon>Rhodovibrionaceae</taxon>
        <taxon>Tistlia</taxon>
    </lineage>
</organism>
<proteinExistence type="inferred from homology"/>
<evidence type="ECO:0000256" key="1">
    <source>
        <dbReference type="ARBA" id="ARBA00007689"/>
    </source>
</evidence>
<sequence>MAWLIVSDDNEKGPAIRGDAEVMDAHWQYELANRDVILAAGSLRDDDGLTKTGSLLVLDVATRAEAEAFFANDPATKAGLRGRTSIRYLNAAILNREEQD</sequence>
<dbReference type="Proteomes" id="UP000192917">
    <property type="component" value="Unassembled WGS sequence"/>
</dbReference>
<dbReference type="STRING" id="560819.SAMN05428998_1408"/>
<evidence type="ECO:0000313" key="3">
    <source>
        <dbReference type="EMBL" id="SMF79492.1"/>
    </source>
</evidence>
<dbReference type="RefSeq" id="WP_085126345.1">
    <property type="nucleotide sequence ID" value="NZ_FWZX01000040.1"/>
</dbReference>
<evidence type="ECO:0000313" key="4">
    <source>
        <dbReference type="Proteomes" id="UP000192917"/>
    </source>
</evidence>
<evidence type="ECO:0000259" key="2">
    <source>
        <dbReference type="Pfam" id="PF03795"/>
    </source>
</evidence>
<gene>
    <name evidence="3" type="ORF">SAMN05428998_1408</name>
</gene>
<comment type="similarity">
    <text evidence="1">Belongs to the YciI family.</text>
</comment>
<dbReference type="Gene3D" id="3.30.70.1060">
    <property type="entry name" value="Dimeric alpha+beta barrel"/>
    <property type="match status" value="1"/>
</dbReference>
<protein>
    <recommendedName>
        <fullName evidence="2">YCII-related domain-containing protein</fullName>
    </recommendedName>
</protein>